<feature type="signal peptide" evidence="1">
    <location>
        <begin position="1"/>
        <end position="20"/>
    </location>
</feature>
<evidence type="ECO:0000313" key="3">
    <source>
        <dbReference type="Proteomes" id="UP000184287"/>
    </source>
</evidence>
<sequence length="266" mass="29846">MKTIFQLLKPQLLLLSALIAALISSCKTDELKYEDEPGIYIDKEKFIGIRDSATFSFAEKTSTLLLDTIYIPVKISGRASAKDRPVPLKTDPLLTTASAGIHYEIPETKIMANQITARVPVIVKRAADLKTKQLRIYLKMETNAEFPFLIGNTKTNSTFSGEPSSIYTSGYLIKLNDQLLKPDTWDVSGSWFRFFFGTYSAVKYKFIMDVTGRMVWGPGARFGADSPTSAQMYAYYAKLQNAMYEYEKANGPMIDETGNQVTFPKI</sequence>
<dbReference type="EMBL" id="FQUQ01000001">
    <property type="protein sequence ID" value="SHE64721.1"/>
    <property type="molecule type" value="Genomic_DNA"/>
</dbReference>
<reference evidence="3" key="1">
    <citation type="submission" date="2016-11" db="EMBL/GenBank/DDBJ databases">
        <authorList>
            <person name="Varghese N."/>
            <person name="Submissions S."/>
        </authorList>
    </citation>
    <scope>NUCLEOTIDE SEQUENCE [LARGE SCALE GENOMIC DNA]</scope>
    <source>
        <strain evidence="3">DSM 16990</strain>
    </source>
</reference>
<dbReference type="AlphaFoldDB" id="A0A1M4V6U8"/>
<evidence type="ECO:0000313" key="2">
    <source>
        <dbReference type="EMBL" id="SHE64721.1"/>
    </source>
</evidence>
<protein>
    <recommendedName>
        <fullName evidence="4">DUF4843 domain-containing protein</fullName>
    </recommendedName>
</protein>
<evidence type="ECO:0008006" key="4">
    <source>
        <dbReference type="Google" id="ProtNLM"/>
    </source>
</evidence>
<dbReference type="InterPro" id="IPR032299">
    <property type="entry name" value="DUF4843"/>
</dbReference>
<dbReference type="OrthoDB" id="1094864at2"/>
<dbReference type="Proteomes" id="UP000184287">
    <property type="component" value="Unassembled WGS sequence"/>
</dbReference>
<dbReference type="Pfam" id="PF16132">
    <property type="entry name" value="DUF4843"/>
    <property type="match status" value="1"/>
</dbReference>
<dbReference type="PROSITE" id="PS51257">
    <property type="entry name" value="PROKAR_LIPOPROTEIN"/>
    <property type="match status" value="1"/>
</dbReference>
<organism evidence="2 3">
    <name type="scientific">Pedobacter caeni</name>
    <dbReference type="NCBI Taxonomy" id="288992"/>
    <lineage>
        <taxon>Bacteria</taxon>
        <taxon>Pseudomonadati</taxon>
        <taxon>Bacteroidota</taxon>
        <taxon>Sphingobacteriia</taxon>
        <taxon>Sphingobacteriales</taxon>
        <taxon>Sphingobacteriaceae</taxon>
        <taxon>Pedobacter</taxon>
    </lineage>
</organism>
<proteinExistence type="predicted"/>
<dbReference type="STRING" id="288992.SAMN04488522_101800"/>
<name>A0A1M4V6U8_9SPHI</name>
<keyword evidence="1" id="KW-0732">Signal</keyword>
<feature type="chain" id="PRO_5012838459" description="DUF4843 domain-containing protein" evidence="1">
    <location>
        <begin position="21"/>
        <end position="266"/>
    </location>
</feature>
<accession>A0A1M4V6U8</accession>
<gene>
    <name evidence="2" type="ORF">SAMN04488522_101800</name>
</gene>
<evidence type="ECO:0000256" key="1">
    <source>
        <dbReference type="SAM" id="SignalP"/>
    </source>
</evidence>
<dbReference type="RefSeq" id="WP_073227673.1">
    <property type="nucleotide sequence ID" value="NZ_FQUQ01000001.1"/>
</dbReference>
<keyword evidence="3" id="KW-1185">Reference proteome</keyword>